<keyword evidence="2 3" id="KW-0064">Aspartyl protease</keyword>
<keyword evidence="5" id="KW-0472">Membrane</keyword>
<dbReference type="PANTHER" id="PTHR47966:SF57">
    <property type="entry name" value="PEPTIDASE A1 DOMAIN-CONTAINING PROTEIN"/>
    <property type="match status" value="1"/>
</dbReference>
<dbReference type="PROSITE" id="PS00141">
    <property type="entry name" value="ASP_PROTEASE"/>
    <property type="match status" value="1"/>
</dbReference>
<dbReference type="PRINTS" id="PR00792">
    <property type="entry name" value="PEPSIN"/>
</dbReference>
<accession>A0AAD4LS16</accession>
<organism evidence="8 9">
    <name type="scientific">Lactarius akahatsu</name>
    <dbReference type="NCBI Taxonomy" id="416441"/>
    <lineage>
        <taxon>Eukaryota</taxon>
        <taxon>Fungi</taxon>
        <taxon>Dikarya</taxon>
        <taxon>Basidiomycota</taxon>
        <taxon>Agaricomycotina</taxon>
        <taxon>Agaricomycetes</taxon>
        <taxon>Russulales</taxon>
        <taxon>Russulaceae</taxon>
        <taxon>Lactarius</taxon>
    </lineage>
</organism>
<dbReference type="InterPro" id="IPR034164">
    <property type="entry name" value="Pepsin-like_dom"/>
</dbReference>
<feature type="domain" description="Peptidase A1" evidence="7">
    <location>
        <begin position="55"/>
        <end position="380"/>
    </location>
</feature>
<dbReference type="CDD" id="cd05471">
    <property type="entry name" value="pepsin_like"/>
    <property type="match status" value="1"/>
</dbReference>
<keyword evidence="3 8" id="KW-0645">Protease</keyword>
<keyword evidence="5" id="KW-1133">Transmembrane helix</keyword>
<dbReference type="InterPro" id="IPR033121">
    <property type="entry name" value="PEPTIDASE_A1"/>
</dbReference>
<keyword evidence="9" id="KW-1185">Reference proteome</keyword>
<name>A0AAD4LS16_9AGAM</name>
<dbReference type="AlphaFoldDB" id="A0AAD4LS16"/>
<dbReference type="SUPFAM" id="SSF50630">
    <property type="entry name" value="Acid proteases"/>
    <property type="match status" value="1"/>
</dbReference>
<gene>
    <name evidence="8" type="ORF">EDB92DRAFT_1932909</name>
</gene>
<evidence type="ECO:0000313" key="8">
    <source>
        <dbReference type="EMBL" id="KAH8998457.1"/>
    </source>
</evidence>
<keyword evidence="3" id="KW-0378">Hydrolase</keyword>
<feature type="compositionally biased region" description="Polar residues" evidence="4">
    <location>
        <begin position="408"/>
        <end position="431"/>
    </location>
</feature>
<evidence type="ECO:0000313" key="9">
    <source>
        <dbReference type="Proteomes" id="UP001201163"/>
    </source>
</evidence>
<dbReference type="GO" id="GO:0006508">
    <property type="term" value="P:proteolysis"/>
    <property type="evidence" value="ECO:0007669"/>
    <property type="project" value="UniProtKB-KW"/>
</dbReference>
<feature type="transmembrane region" description="Helical" evidence="5">
    <location>
        <begin position="449"/>
        <end position="472"/>
    </location>
</feature>
<keyword evidence="5" id="KW-0812">Transmembrane</keyword>
<dbReference type="Gene3D" id="2.40.70.10">
    <property type="entry name" value="Acid Proteases"/>
    <property type="match status" value="2"/>
</dbReference>
<dbReference type="InterPro" id="IPR001461">
    <property type="entry name" value="Aspartic_peptidase_A1"/>
</dbReference>
<proteinExistence type="inferred from homology"/>
<feature type="chain" id="PRO_5042133256" evidence="6">
    <location>
        <begin position="20"/>
        <end position="519"/>
    </location>
</feature>
<feature type="signal peptide" evidence="6">
    <location>
        <begin position="1"/>
        <end position="19"/>
    </location>
</feature>
<dbReference type="PROSITE" id="PS51767">
    <property type="entry name" value="PEPTIDASE_A1"/>
    <property type="match status" value="1"/>
</dbReference>
<dbReference type="EMBL" id="JAKELL010000005">
    <property type="protein sequence ID" value="KAH8998457.1"/>
    <property type="molecule type" value="Genomic_DNA"/>
</dbReference>
<dbReference type="Proteomes" id="UP001201163">
    <property type="component" value="Unassembled WGS sequence"/>
</dbReference>
<comment type="caution">
    <text evidence="8">The sequence shown here is derived from an EMBL/GenBank/DDBJ whole genome shotgun (WGS) entry which is preliminary data.</text>
</comment>
<dbReference type="PANTHER" id="PTHR47966">
    <property type="entry name" value="BETA-SITE APP-CLEAVING ENZYME, ISOFORM A-RELATED"/>
    <property type="match status" value="1"/>
</dbReference>
<evidence type="ECO:0000256" key="1">
    <source>
        <dbReference type="ARBA" id="ARBA00007447"/>
    </source>
</evidence>
<dbReference type="InterPro" id="IPR001969">
    <property type="entry name" value="Aspartic_peptidase_AS"/>
</dbReference>
<reference evidence="8" key="1">
    <citation type="submission" date="2022-01" db="EMBL/GenBank/DDBJ databases">
        <title>Comparative genomics reveals a dynamic genome evolution in the ectomycorrhizal milk-cap (Lactarius) mushrooms.</title>
        <authorList>
            <consortium name="DOE Joint Genome Institute"/>
            <person name="Lebreton A."/>
            <person name="Tang N."/>
            <person name="Kuo A."/>
            <person name="LaButti K."/>
            <person name="Drula E."/>
            <person name="Barry K."/>
            <person name="Clum A."/>
            <person name="Lipzen A."/>
            <person name="Mousain D."/>
            <person name="Ng V."/>
            <person name="Wang R."/>
            <person name="Wang X."/>
            <person name="Dai Y."/>
            <person name="Henrissat B."/>
            <person name="Grigoriev I.V."/>
            <person name="Guerin-Laguette A."/>
            <person name="Yu F."/>
            <person name="Martin F.M."/>
        </authorList>
    </citation>
    <scope>NUCLEOTIDE SEQUENCE</scope>
    <source>
        <strain evidence="8">QP</strain>
    </source>
</reference>
<dbReference type="InterPro" id="IPR021109">
    <property type="entry name" value="Peptidase_aspartic_dom_sf"/>
</dbReference>
<evidence type="ECO:0000256" key="4">
    <source>
        <dbReference type="SAM" id="MobiDB-lite"/>
    </source>
</evidence>
<dbReference type="Pfam" id="PF00026">
    <property type="entry name" value="Asp"/>
    <property type="match status" value="1"/>
</dbReference>
<evidence type="ECO:0000256" key="3">
    <source>
        <dbReference type="RuleBase" id="RU000454"/>
    </source>
</evidence>
<dbReference type="GO" id="GO:0004190">
    <property type="term" value="F:aspartic-type endopeptidase activity"/>
    <property type="evidence" value="ECO:0007669"/>
    <property type="project" value="UniProtKB-KW"/>
</dbReference>
<sequence length="519" mass="56027">MHPLSLLVSPFIVSHLAAAIIVPFRGVSRTTNSHIFSKRNNLTGVAVENAHNTLYAANITLGGSPFSVVLDTGSSDLWVAGDVPGTEDTGKPADVAYAVGEAKGNINLASLGFDNYTVDKQAFILVNDTSTFSSSLQSNGFQGLMGLGFDDGSIVRGIVGDGAGDTPLSRIFQQNKTTQNFISILLDRNNDPTDTVTGQITISEFASGYESIESQPKLYIKDVFFDSSSQHWAVYIDKNGVIGPDGDAISMTSIVPRVRGGKLIAVLDSGFTFSQVPRKMADAIYGRVQGANYSQEEGLWMVPCDQELNITFTFAGVKMPVHPLDVVSGDFNLGSYCPGTYQPITTAFSVLGDYDMILGMSFMRNVYALFDYGNYVDDTSNDRGDPYVQLLSVTDASSAHADFVKTRLNGTDTTGSSSKTLLPASQESHSPLSPGEKKQHIVGAVARNWPYILVGCLLFVLSVVGCCVYACCCRKRRKGVRAFNKNPYQTIQEPAPPPSMYMKPMNSGAQYADPYHSRA</sequence>
<evidence type="ECO:0000259" key="7">
    <source>
        <dbReference type="PROSITE" id="PS51767"/>
    </source>
</evidence>
<protein>
    <submittedName>
        <fullName evidence="8">Acid protease</fullName>
    </submittedName>
</protein>
<comment type="similarity">
    <text evidence="1 3">Belongs to the peptidase A1 family.</text>
</comment>
<evidence type="ECO:0000256" key="6">
    <source>
        <dbReference type="SAM" id="SignalP"/>
    </source>
</evidence>
<keyword evidence="6" id="KW-0732">Signal</keyword>
<evidence type="ECO:0000256" key="5">
    <source>
        <dbReference type="SAM" id="Phobius"/>
    </source>
</evidence>
<feature type="region of interest" description="Disordered" evidence="4">
    <location>
        <begin position="408"/>
        <end position="436"/>
    </location>
</feature>
<evidence type="ECO:0000256" key="2">
    <source>
        <dbReference type="ARBA" id="ARBA00022750"/>
    </source>
</evidence>